<dbReference type="PROSITE" id="PS00901">
    <property type="entry name" value="CYS_SYNTHASE"/>
    <property type="match status" value="1"/>
</dbReference>
<dbReference type="PROSITE" id="PS51371">
    <property type="entry name" value="CBS"/>
    <property type="match status" value="1"/>
</dbReference>
<dbReference type="SUPFAM" id="SSF54631">
    <property type="entry name" value="CBS-domain pair"/>
    <property type="match status" value="1"/>
</dbReference>
<comment type="similarity">
    <text evidence="2">Belongs to the cysteine synthase/cystathionine beta-synthase family.</text>
</comment>
<dbReference type="PANTHER" id="PTHR10314">
    <property type="entry name" value="CYSTATHIONINE BETA-SYNTHASE"/>
    <property type="match status" value="1"/>
</dbReference>
<dbReference type="InterPro" id="IPR000644">
    <property type="entry name" value="CBS_dom"/>
</dbReference>
<dbReference type="CDD" id="cd01561">
    <property type="entry name" value="CBS_like"/>
    <property type="match status" value="1"/>
</dbReference>
<dbReference type="AlphaFoldDB" id="A0A381S9W5"/>
<name>A0A381S9W5_9ZZZZ</name>
<evidence type="ECO:0000313" key="5">
    <source>
        <dbReference type="EMBL" id="SVA00892.1"/>
    </source>
</evidence>
<keyword evidence="3" id="KW-0663">Pyridoxal phosphate</keyword>
<dbReference type="EMBL" id="UINC01002848">
    <property type="protein sequence ID" value="SVA00892.1"/>
    <property type="molecule type" value="Genomic_DNA"/>
</dbReference>
<dbReference type="InterPro" id="IPR001216">
    <property type="entry name" value="P-phosphate_BS"/>
</dbReference>
<gene>
    <name evidence="5" type="ORF">METZ01_LOCUS53746</name>
</gene>
<dbReference type="Gene3D" id="3.10.580.10">
    <property type="entry name" value="CBS-domain"/>
    <property type="match status" value="1"/>
</dbReference>
<dbReference type="FunFam" id="3.40.50.1100:FF:000003">
    <property type="entry name" value="Cystathionine beta-synthase"/>
    <property type="match status" value="1"/>
</dbReference>
<evidence type="ECO:0000256" key="1">
    <source>
        <dbReference type="ARBA" id="ARBA00001933"/>
    </source>
</evidence>
<evidence type="ECO:0000256" key="2">
    <source>
        <dbReference type="ARBA" id="ARBA00007103"/>
    </source>
</evidence>
<comment type="cofactor">
    <cofactor evidence="1">
        <name>pyridoxal 5'-phosphate</name>
        <dbReference type="ChEBI" id="CHEBI:597326"/>
    </cofactor>
</comment>
<dbReference type="Pfam" id="PF00571">
    <property type="entry name" value="CBS"/>
    <property type="match status" value="1"/>
</dbReference>
<dbReference type="InterPro" id="IPR036052">
    <property type="entry name" value="TrpB-like_PALP_sf"/>
</dbReference>
<dbReference type="InterPro" id="IPR050214">
    <property type="entry name" value="Cys_Synth/Cystath_Beta-Synth"/>
</dbReference>
<dbReference type="GO" id="GO:0006535">
    <property type="term" value="P:cysteine biosynthetic process from serine"/>
    <property type="evidence" value="ECO:0007669"/>
    <property type="project" value="InterPro"/>
</dbReference>
<accession>A0A381S9W5</accession>
<dbReference type="SUPFAM" id="SSF53686">
    <property type="entry name" value="Tryptophan synthase beta subunit-like PLP-dependent enzymes"/>
    <property type="match status" value="1"/>
</dbReference>
<dbReference type="InterPro" id="IPR001926">
    <property type="entry name" value="TrpB-like_PALP"/>
</dbReference>
<dbReference type="FunFam" id="3.40.50.1100:FF:000118">
    <property type="entry name" value="Related to CYS4-cystathionine beta-synthase"/>
    <property type="match status" value="1"/>
</dbReference>
<dbReference type="Pfam" id="PF00291">
    <property type="entry name" value="PALP"/>
    <property type="match status" value="1"/>
</dbReference>
<evidence type="ECO:0000256" key="3">
    <source>
        <dbReference type="ARBA" id="ARBA00022898"/>
    </source>
</evidence>
<reference evidence="5" key="1">
    <citation type="submission" date="2018-05" db="EMBL/GenBank/DDBJ databases">
        <authorList>
            <person name="Lanie J.A."/>
            <person name="Ng W.-L."/>
            <person name="Kazmierczak K.M."/>
            <person name="Andrzejewski T.M."/>
            <person name="Davidsen T.M."/>
            <person name="Wayne K.J."/>
            <person name="Tettelin H."/>
            <person name="Glass J.I."/>
            <person name="Rusch D."/>
            <person name="Podicherti R."/>
            <person name="Tsui H.-C.T."/>
            <person name="Winkler M.E."/>
        </authorList>
    </citation>
    <scope>NUCLEOTIDE SEQUENCE</scope>
</reference>
<evidence type="ECO:0000259" key="4">
    <source>
        <dbReference type="PROSITE" id="PS51371"/>
    </source>
</evidence>
<proteinExistence type="inferred from homology"/>
<dbReference type="InterPro" id="IPR046342">
    <property type="entry name" value="CBS_dom_sf"/>
</dbReference>
<organism evidence="5">
    <name type="scientific">marine metagenome</name>
    <dbReference type="NCBI Taxonomy" id="408172"/>
    <lineage>
        <taxon>unclassified sequences</taxon>
        <taxon>metagenomes</taxon>
        <taxon>ecological metagenomes</taxon>
    </lineage>
</organism>
<dbReference type="Gene3D" id="3.40.50.1100">
    <property type="match status" value="2"/>
</dbReference>
<sequence length="459" mass="50010">MNLVGKSLLDLIGNTPMVKLTAFDTGPCELFVKLENHNPGGSIKDRIGLSIIEEAEKSGALKPGGTIIEATAGNTGIGLALVAAIKGYKIILVIPDKMSREKILHLEGLGAEIKITRSDVPAGHPEYYQDIARKLASQINGSFFADQFSNPANPLAHRSTTAPEIWEQMDGNLDAFVAGVGSGGTVTGLAEFFKEKSPDLQMIVADPEGSIVADAVTKGNYKYEGGSWLVEGIGEDFIPTNLNLDLVDDAITVSDKEAFEVLQTLLKEEGILAGSSTGTLISGAIKWCQKQDSHKKVATFVCDTGNKYLSKAFNKSWLKDNELIEEKEQGNLSDLISRRADRGEMISIKPGDTLMTAYNRMRASDVSQLPVLEEEKLVGIVDEEDLLLNVYKDENLFSKSIDSIMVSDLEIFDVDSDENTLYKVLSEGKVAIIFEGEIFLGFITKVDLINRYKSLFKVS</sequence>
<protein>
    <recommendedName>
        <fullName evidence="4">CBS domain-containing protein</fullName>
    </recommendedName>
</protein>
<feature type="domain" description="CBS" evidence="4">
    <location>
        <begin position="340"/>
        <end position="396"/>
    </location>
</feature>
<dbReference type="SMART" id="SM00116">
    <property type="entry name" value="CBS"/>
    <property type="match status" value="1"/>
</dbReference>